<dbReference type="VEuPathDB" id="FungiDB:BO71DRAFT_403123"/>
<evidence type="ECO:0000313" key="2">
    <source>
        <dbReference type="Proteomes" id="UP000247810"/>
    </source>
</evidence>
<organism evidence="1 2">
    <name type="scientific">Aspergillus ellipticus CBS 707.79</name>
    <dbReference type="NCBI Taxonomy" id="1448320"/>
    <lineage>
        <taxon>Eukaryota</taxon>
        <taxon>Fungi</taxon>
        <taxon>Dikarya</taxon>
        <taxon>Ascomycota</taxon>
        <taxon>Pezizomycotina</taxon>
        <taxon>Eurotiomycetes</taxon>
        <taxon>Eurotiomycetidae</taxon>
        <taxon>Eurotiales</taxon>
        <taxon>Aspergillaceae</taxon>
        <taxon>Aspergillus</taxon>
        <taxon>Aspergillus subgen. Circumdati</taxon>
    </lineage>
</organism>
<dbReference type="OrthoDB" id="245563at2759"/>
<name>A0A319D4E4_9EURO</name>
<reference evidence="1 2" key="1">
    <citation type="submission" date="2018-02" db="EMBL/GenBank/DDBJ databases">
        <title>The genomes of Aspergillus section Nigri reveals drivers in fungal speciation.</title>
        <authorList>
            <consortium name="DOE Joint Genome Institute"/>
            <person name="Vesth T.C."/>
            <person name="Nybo J."/>
            <person name="Theobald S."/>
            <person name="Brandl J."/>
            <person name="Frisvad J.C."/>
            <person name="Nielsen K.F."/>
            <person name="Lyhne E.K."/>
            <person name="Kogle M.E."/>
            <person name="Kuo A."/>
            <person name="Riley R."/>
            <person name="Clum A."/>
            <person name="Nolan M."/>
            <person name="Lipzen A."/>
            <person name="Salamov A."/>
            <person name="Henrissat B."/>
            <person name="Wiebenga A."/>
            <person name="De vries R.P."/>
            <person name="Grigoriev I.V."/>
            <person name="Mortensen U.H."/>
            <person name="Andersen M.R."/>
            <person name="Baker S.E."/>
        </authorList>
    </citation>
    <scope>NUCLEOTIDE SEQUENCE [LARGE SCALE GENOMIC DNA]</scope>
    <source>
        <strain evidence="1 2">CBS 707.79</strain>
    </source>
</reference>
<accession>A0A319D4E4</accession>
<dbReference type="AlphaFoldDB" id="A0A319D4E4"/>
<keyword evidence="2" id="KW-1185">Reference proteome</keyword>
<protein>
    <submittedName>
        <fullName evidence="1">Uncharacterized protein</fullName>
    </submittedName>
</protein>
<dbReference type="STRING" id="1448320.A0A319D4E4"/>
<sequence length="168" mass="18708">MVAKALSVYVLCDGRLIVGLAASERVFSGWFDEFFREGFNVHWSRGDHCMTEYKLKDDVVLPSGVDPALVRPRFTMHAVLVKNAQPHEKIYVPVPGARDWRFPGDEDKPVDESQAAAVWAPMGRGFVAYCGDLHVDEYAVDLILALCGFKQREVHPSGQEDAVMGESP</sequence>
<dbReference type="EMBL" id="KZ826033">
    <property type="protein sequence ID" value="PYH89367.1"/>
    <property type="molecule type" value="Genomic_DNA"/>
</dbReference>
<gene>
    <name evidence="1" type="ORF">BO71DRAFT_403123</name>
</gene>
<evidence type="ECO:0000313" key="1">
    <source>
        <dbReference type="EMBL" id="PYH89367.1"/>
    </source>
</evidence>
<dbReference type="Proteomes" id="UP000247810">
    <property type="component" value="Unassembled WGS sequence"/>
</dbReference>
<proteinExistence type="predicted"/>